<keyword evidence="8" id="KW-0413">Isomerase</keyword>
<evidence type="ECO:0000313" key="9">
    <source>
        <dbReference type="EMBL" id="MEV4921512.1"/>
    </source>
</evidence>
<proteinExistence type="inferred from homology"/>
<evidence type="ECO:0000313" key="10">
    <source>
        <dbReference type="Proteomes" id="UP001552479"/>
    </source>
</evidence>
<dbReference type="PANTHER" id="PTHR45866">
    <property type="entry name" value="DNA GYRASE/TOPOISOMERASE SUBUNIT B"/>
    <property type="match status" value="1"/>
</dbReference>
<reference evidence="9 10" key="1">
    <citation type="submission" date="2024-06" db="EMBL/GenBank/DDBJ databases">
        <title>The Natural Products Discovery Center: Release of the First 8490 Sequenced Strains for Exploring Actinobacteria Biosynthetic Diversity.</title>
        <authorList>
            <person name="Kalkreuter E."/>
            <person name="Kautsar S.A."/>
            <person name="Yang D."/>
            <person name="Bader C.D."/>
            <person name="Teijaro C.N."/>
            <person name="Fluegel L."/>
            <person name="Davis C.M."/>
            <person name="Simpson J.R."/>
            <person name="Lauterbach L."/>
            <person name="Steele A.D."/>
            <person name="Gui C."/>
            <person name="Meng S."/>
            <person name="Li G."/>
            <person name="Viehrig K."/>
            <person name="Ye F."/>
            <person name="Su P."/>
            <person name="Kiefer A.F."/>
            <person name="Nichols A."/>
            <person name="Cepeda A.J."/>
            <person name="Yan W."/>
            <person name="Fan B."/>
            <person name="Jiang Y."/>
            <person name="Adhikari A."/>
            <person name="Zheng C.-J."/>
            <person name="Schuster L."/>
            <person name="Cowan T.M."/>
            <person name="Smanski M.J."/>
            <person name="Chevrette M.G."/>
            <person name="De Carvalho L.P.S."/>
            <person name="Shen B."/>
        </authorList>
    </citation>
    <scope>NUCLEOTIDE SEQUENCE [LARGE SCALE GENOMIC DNA]</scope>
    <source>
        <strain evidence="9 10">NPDC053791</strain>
    </source>
</reference>
<name>A0ABV3IMV2_9ACTN</name>
<organism evidence="9 10">
    <name type="scientific">Streptomyces roseoverticillatus</name>
    <dbReference type="NCBI Taxonomy" id="66429"/>
    <lineage>
        <taxon>Bacteria</taxon>
        <taxon>Bacillati</taxon>
        <taxon>Actinomycetota</taxon>
        <taxon>Actinomycetes</taxon>
        <taxon>Kitasatosporales</taxon>
        <taxon>Streptomycetaceae</taxon>
        <taxon>Streptomyces</taxon>
    </lineage>
</organism>
<dbReference type="GO" id="GO:0005524">
    <property type="term" value="F:ATP binding"/>
    <property type="evidence" value="ECO:0007669"/>
    <property type="project" value="UniProtKB-KW"/>
</dbReference>
<evidence type="ECO:0000256" key="4">
    <source>
        <dbReference type="ARBA" id="ARBA00022741"/>
    </source>
</evidence>
<keyword evidence="6" id="KW-0799">Topoisomerase</keyword>
<accession>A0ABV3IMV2</accession>
<evidence type="ECO:0000256" key="5">
    <source>
        <dbReference type="ARBA" id="ARBA00022840"/>
    </source>
</evidence>
<evidence type="ECO:0000256" key="2">
    <source>
        <dbReference type="ARBA" id="ARBA00010708"/>
    </source>
</evidence>
<dbReference type="EMBL" id="JBFASG010000001">
    <property type="protein sequence ID" value="MEV4921512.1"/>
    <property type="molecule type" value="Genomic_DNA"/>
</dbReference>
<dbReference type="InterPro" id="IPR036890">
    <property type="entry name" value="HATPase_C_sf"/>
</dbReference>
<keyword evidence="7" id="KW-0238">DNA-binding</keyword>
<dbReference type="Proteomes" id="UP001552479">
    <property type="component" value="Unassembled WGS sequence"/>
</dbReference>
<evidence type="ECO:0000256" key="7">
    <source>
        <dbReference type="ARBA" id="ARBA00023125"/>
    </source>
</evidence>
<keyword evidence="10" id="KW-1185">Reference proteome</keyword>
<keyword evidence="5 9" id="KW-0067">ATP-binding</keyword>
<dbReference type="Gene3D" id="3.30.565.10">
    <property type="entry name" value="Histidine kinase-like ATPase, C-terminal domain"/>
    <property type="match status" value="1"/>
</dbReference>
<dbReference type="PANTHER" id="PTHR45866:SF1">
    <property type="entry name" value="DNA GYRASE SUBUNIT B, MITOCHONDRIAL"/>
    <property type="match status" value="1"/>
</dbReference>
<sequence>MDTPRSSWRNTTHDWASTVDLGHLASVRQDAGTYAPGGVRHLVLEVLAYAADEAECNDRGEGRCVVTLHLDGSVSVADDGRGTDTRLDDRGQVVRKPVMATKDLRFFGHPGAQLLPDGHPRRGMSVVAALSEWLVHTNRRRNGSWTQRYEHGVPVTDLTPVAGDGSSGTVVRFRPDEDLRVAGGLTADELIRLAAPWQHLSVEVGDRRTG</sequence>
<comment type="similarity">
    <text evidence="2">Belongs to the type II topoisomerase GyrB family.</text>
</comment>
<dbReference type="EC" id="5.6.2.2" evidence="3"/>
<comment type="catalytic activity">
    <reaction evidence="1">
        <text>ATP-dependent breakage, passage and rejoining of double-stranded DNA.</text>
        <dbReference type="EC" id="5.6.2.2"/>
    </reaction>
</comment>
<keyword evidence="4" id="KW-0547">Nucleotide-binding</keyword>
<evidence type="ECO:0000256" key="3">
    <source>
        <dbReference type="ARBA" id="ARBA00012895"/>
    </source>
</evidence>
<evidence type="ECO:0000256" key="1">
    <source>
        <dbReference type="ARBA" id="ARBA00000185"/>
    </source>
</evidence>
<comment type="caution">
    <text evidence="9">The sequence shown here is derived from an EMBL/GenBank/DDBJ whole genome shotgun (WGS) entry which is preliminary data.</text>
</comment>
<gene>
    <name evidence="9" type="ORF">AB0L03_01430</name>
</gene>
<evidence type="ECO:0000256" key="6">
    <source>
        <dbReference type="ARBA" id="ARBA00023029"/>
    </source>
</evidence>
<protein>
    <recommendedName>
        <fullName evidence="3">DNA topoisomerase (ATP-hydrolyzing)</fullName>
        <ecNumber evidence="3">5.6.2.2</ecNumber>
    </recommendedName>
</protein>
<dbReference type="SUPFAM" id="SSF55874">
    <property type="entry name" value="ATPase domain of HSP90 chaperone/DNA topoisomerase II/histidine kinase"/>
    <property type="match status" value="1"/>
</dbReference>
<dbReference type="RefSeq" id="WP_366086386.1">
    <property type="nucleotide sequence ID" value="NZ_JBFASG010000001.1"/>
</dbReference>
<evidence type="ECO:0000256" key="8">
    <source>
        <dbReference type="ARBA" id="ARBA00023235"/>
    </source>
</evidence>